<gene>
    <name evidence="4" type="primary">argD</name>
    <name evidence="5" type="ORF">OLMES_1514</name>
</gene>
<dbReference type="GO" id="GO:0006526">
    <property type="term" value="P:L-arginine biosynthetic process"/>
    <property type="evidence" value="ECO:0007669"/>
    <property type="project" value="UniProtKB-UniRule"/>
</dbReference>
<dbReference type="PANTHER" id="PTHR11986:SF113">
    <property type="entry name" value="SUCCINYLORNITHINE TRANSAMINASE"/>
    <property type="match status" value="1"/>
</dbReference>
<dbReference type="GO" id="GO:0005737">
    <property type="term" value="C:cytoplasm"/>
    <property type="evidence" value="ECO:0007669"/>
    <property type="project" value="UniProtKB-SubCell"/>
</dbReference>
<dbReference type="GO" id="GO:0042802">
    <property type="term" value="F:identical protein binding"/>
    <property type="evidence" value="ECO:0007669"/>
    <property type="project" value="TreeGrafter"/>
</dbReference>
<feature type="binding site" evidence="4">
    <location>
        <position position="298"/>
    </location>
    <ligand>
        <name>N(2)-acetyl-L-ornithine</name>
        <dbReference type="ChEBI" id="CHEBI:57805"/>
    </ligand>
</feature>
<comment type="subunit">
    <text evidence="4">Homodimer.</text>
</comment>
<keyword evidence="4" id="KW-0028">Amino-acid biosynthesis</keyword>
<comment type="pathway">
    <text evidence="4">Amino-acid biosynthesis; L-arginine biosynthesis; N(2)-acetyl-L-ornithine from L-glutamate: step 4/4.</text>
</comment>
<keyword evidence="4" id="KW-0055">Arginine biosynthesis</keyword>
<dbReference type="InterPro" id="IPR049704">
    <property type="entry name" value="Aminotrans_3_PPA_site"/>
</dbReference>
<keyword evidence="4" id="KW-0963">Cytoplasm</keyword>
<sequence length="423" mass="45679">MPQSNDVLIQGSKLPVSNGDDAVSRTTFDQVMVPNYAPGKMIPVRGFGSRVWDQSGNEYVDFAGGIAVSALGHAHPELVSVLTQQAKQLWHLSNVLTNEPALRLARLLVDNTFADKVFFANSGAEANEAAFKLARRHASLNFGSEKNEIIACLNGFHGRTLFTVSVGGQEKYTEGFGPIPQGITHIPYNDLESLKAAISDKTCAVVVEPIQGEGGVLPATRDFMKGVRALCDEYQALMILDEIQTGMGRTGELYAYMHYGIYPDVLTTAKALGGGFPIAAMLTRDQFAASLSVGSHGSTYGGNPLGCAVAEAVFNIVNTPEFLSGVRLRQEMMLDALERINRQYSVFKEIRGRGLLIGGELVEGLRGQSKLLLQKALDEHLMILVAGPDVMRLAPALNIPEEDIQVGMTRLSAAIGAMLREIE</sequence>
<dbReference type="InterPro" id="IPR015424">
    <property type="entry name" value="PyrdxlP-dep_Trfase"/>
</dbReference>
<comment type="miscellaneous">
    <text evidence="4">May also have succinyldiaminopimelate aminotransferase activity, thus carrying out the corresponding step in lysine biosynthesis.</text>
</comment>
<dbReference type="AlphaFoldDB" id="A0A1Y0I5V4"/>
<dbReference type="InterPro" id="IPR017652">
    <property type="entry name" value="Ac/SucOrn_transaminase_bac"/>
</dbReference>
<dbReference type="GO" id="GO:0003992">
    <property type="term" value="F:N2-acetyl-L-ornithine:2-oxoglutarate 5-aminotransferase activity"/>
    <property type="evidence" value="ECO:0007669"/>
    <property type="project" value="UniProtKB-UniRule"/>
</dbReference>
<feature type="binding site" evidence="4">
    <location>
        <position position="299"/>
    </location>
    <ligand>
        <name>pyridoxal 5'-phosphate</name>
        <dbReference type="ChEBI" id="CHEBI:597326"/>
    </ligand>
</feature>
<evidence type="ECO:0000256" key="3">
    <source>
        <dbReference type="ARBA" id="ARBA00022898"/>
    </source>
</evidence>
<comment type="subcellular location">
    <subcellularLocation>
        <location evidence="4">Cytoplasm</location>
    </subcellularLocation>
</comment>
<dbReference type="NCBIfam" id="TIGR00707">
    <property type="entry name" value="argD"/>
    <property type="match status" value="1"/>
</dbReference>
<dbReference type="FunFam" id="3.40.640.10:FF:000004">
    <property type="entry name" value="Acetylornithine aminotransferase"/>
    <property type="match status" value="1"/>
</dbReference>
<name>A0A1Y0I5V4_9GAMM</name>
<dbReference type="GO" id="GO:0030170">
    <property type="term" value="F:pyridoxal phosphate binding"/>
    <property type="evidence" value="ECO:0007669"/>
    <property type="project" value="InterPro"/>
</dbReference>
<dbReference type="UniPathway" id="UPA00068">
    <property type="reaction ID" value="UER00109"/>
</dbReference>
<proteinExistence type="inferred from homology"/>
<keyword evidence="3 4" id="KW-0663">Pyridoxal phosphate</keyword>
<dbReference type="InterPro" id="IPR015422">
    <property type="entry name" value="PyrdxlP-dep_Trfase_small"/>
</dbReference>
<dbReference type="EMBL" id="CP021425">
    <property type="protein sequence ID" value="ARU55589.1"/>
    <property type="molecule type" value="Genomic_DNA"/>
</dbReference>
<evidence type="ECO:0000256" key="4">
    <source>
        <dbReference type="HAMAP-Rule" id="MF_01107"/>
    </source>
</evidence>
<keyword evidence="6" id="KW-1185">Reference proteome</keyword>
<dbReference type="NCBIfam" id="TIGR03246">
    <property type="entry name" value="arg_catab_astC"/>
    <property type="match status" value="1"/>
</dbReference>
<feature type="binding site" evidence="4">
    <location>
        <position position="156"/>
    </location>
    <ligand>
        <name>pyridoxal 5'-phosphate</name>
        <dbReference type="ChEBI" id="CHEBI:597326"/>
    </ligand>
</feature>
<organism evidence="5 6">
    <name type="scientific">Oleiphilus messinensis</name>
    <dbReference type="NCBI Taxonomy" id="141451"/>
    <lineage>
        <taxon>Bacteria</taxon>
        <taxon>Pseudomonadati</taxon>
        <taxon>Pseudomonadota</taxon>
        <taxon>Gammaproteobacteria</taxon>
        <taxon>Oceanospirillales</taxon>
        <taxon>Oleiphilaceae</taxon>
        <taxon>Oleiphilus</taxon>
    </lineage>
</organism>
<dbReference type="OrthoDB" id="9801052at2"/>
<evidence type="ECO:0000313" key="5">
    <source>
        <dbReference type="EMBL" id="ARU55589.1"/>
    </source>
</evidence>
<evidence type="ECO:0000256" key="1">
    <source>
        <dbReference type="ARBA" id="ARBA00022576"/>
    </source>
</evidence>
<dbReference type="InterPro" id="IPR015421">
    <property type="entry name" value="PyrdxlP-dep_Trfase_major"/>
</dbReference>
<dbReference type="SUPFAM" id="SSF53383">
    <property type="entry name" value="PLP-dependent transferases"/>
    <property type="match status" value="1"/>
</dbReference>
<dbReference type="EC" id="2.6.1.11" evidence="4"/>
<dbReference type="InterPro" id="IPR004636">
    <property type="entry name" value="AcOrn/SuccOrn_fam"/>
</dbReference>
<dbReference type="NCBIfam" id="NF009047">
    <property type="entry name" value="PRK12381.1"/>
    <property type="match status" value="1"/>
</dbReference>
<feature type="binding site" evidence="4">
    <location>
        <begin position="241"/>
        <end position="244"/>
    </location>
    <ligand>
        <name>pyridoxal 5'-phosphate</name>
        <dbReference type="ChEBI" id="CHEBI:597326"/>
    </ligand>
</feature>
<keyword evidence="1 4" id="KW-0032">Aminotransferase</keyword>
<dbReference type="InterPro" id="IPR005814">
    <property type="entry name" value="Aminotrans_3"/>
</dbReference>
<protein>
    <recommendedName>
        <fullName evidence="4">Acetylornithine aminotransferase</fullName>
        <shortName evidence="4">ACOAT</shortName>
        <ecNumber evidence="4">2.6.1.11</ecNumber>
    </recommendedName>
</protein>
<feature type="modified residue" description="N6-(pyridoxal phosphate)lysine" evidence="4">
    <location>
        <position position="270"/>
    </location>
</feature>
<dbReference type="Gene3D" id="3.40.640.10">
    <property type="entry name" value="Type I PLP-dependent aspartate aminotransferase-like (Major domain)"/>
    <property type="match status" value="1"/>
</dbReference>
<dbReference type="Gene3D" id="3.90.1150.10">
    <property type="entry name" value="Aspartate Aminotransferase, domain 1"/>
    <property type="match status" value="1"/>
</dbReference>
<dbReference type="NCBIfam" id="NF003468">
    <property type="entry name" value="PRK05093.1"/>
    <property type="match status" value="1"/>
</dbReference>
<dbReference type="CDD" id="cd00610">
    <property type="entry name" value="OAT_like"/>
    <property type="match status" value="1"/>
</dbReference>
<dbReference type="PIRSF" id="PIRSF000521">
    <property type="entry name" value="Transaminase_4ab_Lys_Orn"/>
    <property type="match status" value="1"/>
</dbReference>
<evidence type="ECO:0000313" key="6">
    <source>
        <dbReference type="Proteomes" id="UP000196027"/>
    </source>
</evidence>
<dbReference type="NCBIfam" id="NF002325">
    <property type="entry name" value="PRK01278.1"/>
    <property type="match status" value="1"/>
</dbReference>
<dbReference type="InterPro" id="IPR050103">
    <property type="entry name" value="Class-III_PLP-dep_AT"/>
</dbReference>
<reference evidence="5 6" key="1">
    <citation type="submission" date="2017-05" db="EMBL/GenBank/DDBJ databases">
        <title>Genomic insights into alkan degradation activity of Oleiphilus messinensis.</title>
        <authorList>
            <person name="Kozyavkin S.A."/>
            <person name="Slesarev A.I."/>
            <person name="Golyshin P.N."/>
            <person name="Korzhenkov A."/>
            <person name="Golyshina O.N."/>
            <person name="Toshchakov S.V."/>
        </authorList>
    </citation>
    <scope>NUCLEOTIDE SEQUENCE [LARGE SCALE GENOMIC DNA]</scope>
    <source>
        <strain evidence="5 6">ME102</strain>
    </source>
</reference>
<dbReference type="KEGG" id="ome:OLMES_1514"/>
<dbReference type="Pfam" id="PF00202">
    <property type="entry name" value="Aminotran_3"/>
    <property type="match status" value="1"/>
</dbReference>
<accession>A0A1Y0I5V4</accession>
<comment type="cofactor">
    <cofactor evidence="4">
        <name>pyridoxal 5'-phosphate</name>
        <dbReference type="ChEBI" id="CHEBI:597326"/>
    </cofactor>
    <text evidence="4">Binds 1 pyridoxal phosphate per subunit.</text>
</comment>
<feature type="binding site" evidence="4">
    <location>
        <begin position="123"/>
        <end position="124"/>
    </location>
    <ligand>
        <name>pyridoxal 5'-phosphate</name>
        <dbReference type="ChEBI" id="CHEBI:597326"/>
    </ligand>
</feature>
<dbReference type="PANTHER" id="PTHR11986">
    <property type="entry name" value="AMINOTRANSFERASE CLASS III"/>
    <property type="match status" value="1"/>
</dbReference>
<dbReference type="PROSITE" id="PS00600">
    <property type="entry name" value="AA_TRANSFER_CLASS_3"/>
    <property type="match status" value="1"/>
</dbReference>
<dbReference type="HAMAP" id="MF_01107">
    <property type="entry name" value="ArgD_aminotrans_3"/>
    <property type="match status" value="1"/>
</dbReference>
<feature type="binding site" evidence="4">
    <location>
        <position position="159"/>
    </location>
    <ligand>
        <name>N(2)-acetyl-L-ornithine</name>
        <dbReference type="ChEBI" id="CHEBI:57805"/>
    </ligand>
</feature>
<dbReference type="RefSeq" id="WP_087460674.1">
    <property type="nucleotide sequence ID" value="NZ_CP021425.1"/>
</dbReference>
<comment type="similarity">
    <text evidence="4">Belongs to the class-III pyridoxal-phosphate-dependent aminotransferase family. ArgD subfamily.</text>
</comment>
<keyword evidence="2 4" id="KW-0808">Transferase</keyword>
<evidence type="ECO:0000256" key="2">
    <source>
        <dbReference type="ARBA" id="ARBA00022679"/>
    </source>
</evidence>
<comment type="catalytic activity">
    <reaction evidence="4">
        <text>N(2)-acetyl-L-ornithine + 2-oxoglutarate = N-acetyl-L-glutamate 5-semialdehyde + L-glutamate</text>
        <dbReference type="Rhea" id="RHEA:18049"/>
        <dbReference type="ChEBI" id="CHEBI:16810"/>
        <dbReference type="ChEBI" id="CHEBI:29123"/>
        <dbReference type="ChEBI" id="CHEBI:29985"/>
        <dbReference type="ChEBI" id="CHEBI:57805"/>
        <dbReference type="EC" id="2.6.1.11"/>
    </reaction>
</comment>
<dbReference type="Proteomes" id="UP000196027">
    <property type="component" value="Chromosome"/>
</dbReference>